<evidence type="ECO:0000313" key="3">
    <source>
        <dbReference type="Proteomes" id="UP000178313"/>
    </source>
</evidence>
<keyword evidence="1" id="KW-1133">Transmembrane helix</keyword>
<dbReference type="EMBL" id="MGGZ01000013">
    <property type="protein sequence ID" value="OGM57317.1"/>
    <property type="molecule type" value="Genomic_DNA"/>
</dbReference>
<dbReference type="AlphaFoldDB" id="A0A1F8AZZ2"/>
<feature type="transmembrane region" description="Helical" evidence="1">
    <location>
        <begin position="26"/>
        <end position="55"/>
    </location>
</feature>
<reference evidence="2 3" key="1">
    <citation type="journal article" date="2016" name="Nat. Commun.">
        <title>Thousands of microbial genomes shed light on interconnected biogeochemical processes in an aquifer system.</title>
        <authorList>
            <person name="Anantharaman K."/>
            <person name="Brown C.T."/>
            <person name="Hug L.A."/>
            <person name="Sharon I."/>
            <person name="Castelle C.J."/>
            <person name="Probst A.J."/>
            <person name="Thomas B.C."/>
            <person name="Singh A."/>
            <person name="Wilkins M.J."/>
            <person name="Karaoz U."/>
            <person name="Brodie E.L."/>
            <person name="Williams K.H."/>
            <person name="Hubbard S.S."/>
            <person name="Banfield J.F."/>
        </authorList>
    </citation>
    <scope>NUCLEOTIDE SEQUENCE [LARGE SCALE GENOMIC DNA]</scope>
</reference>
<keyword evidence="1" id="KW-0472">Membrane</keyword>
<dbReference type="Proteomes" id="UP000178313">
    <property type="component" value="Unassembled WGS sequence"/>
</dbReference>
<dbReference type="Pfam" id="PF18895">
    <property type="entry name" value="T4SS_pilin"/>
    <property type="match status" value="1"/>
</dbReference>
<comment type="caution">
    <text evidence="2">The sequence shown here is derived from an EMBL/GenBank/DDBJ whole genome shotgun (WGS) entry which is preliminary data.</text>
</comment>
<keyword evidence="1" id="KW-0812">Transmembrane</keyword>
<evidence type="ECO:0000313" key="2">
    <source>
        <dbReference type="EMBL" id="OGM57317.1"/>
    </source>
</evidence>
<feature type="transmembrane region" description="Helical" evidence="1">
    <location>
        <begin position="76"/>
        <end position="101"/>
    </location>
</feature>
<sequence>MNKIAQVDIGAQFGSKFGTELGIGDLVSIILSNALVLAGIILLFILVLGGIGMIAGAGNSNPEQAGKGRQAATSAVVGFIIVFAAYWIMQLIEILTGFSILRPNVFQ</sequence>
<organism evidence="2 3">
    <name type="scientific">Candidatus Woesebacteria bacterium RIFCSPHIGHO2_12_FULL_46_16</name>
    <dbReference type="NCBI Taxonomy" id="1802513"/>
    <lineage>
        <taxon>Bacteria</taxon>
        <taxon>Candidatus Woeseibacteriota</taxon>
    </lineage>
</organism>
<gene>
    <name evidence="2" type="ORF">A3E46_01270</name>
</gene>
<protein>
    <submittedName>
        <fullName evidence="2">Uncharacterized protein</fullName>
    </submittedName>
</protein>
<name>A0A1F8AZZ2_9BACT</name>
<dbReference type="InterPro" id="IPR043993">
    <property type="entry name" value="T4SS_pilin"/>
</dbReference>
<proteinExistence type="predicted"/>
<dbReference type="STRING" id="1802513.A3E46_01270"/>
<evidence type="ECO:0000256" key="1">
    <source>
        <dbReference type="SAM" id="Phobius"/>
    </source>
</evidence>
<accession>A0A1F8AZZ2</accession>